<dbReference type="SUPFAM" id="SSF101447">
    <property type="entry name" value="Formin homology 2 domain (FH2 domain)"/>
    <property type="match status" value="1"/>
</dbReference>
<reference evidence="2" key="1">
    <citation type="journal article" date="2010" name="Science">
        <title>Plasticity of animal genome architecture unmasked by rapid evolution of a pelagic tunicate.</title>
        <authorList>
            <person name="Denoeud F."/>
            <person name="Henriet S."/>
            <person name="Mungpakdee S."/>
            <person name="Aury J.M."/>
            <person name="Da Silva C."/>
            <person name="Brinkmann H."/>
            <person name="Mikhaleva J."/>
            <person name="Olsen L.C."/>
            <person name="Jubin C."/>
            <person name="Canestro C."/>
            <person name="Bouquet J.M."/>
            <person name="Danks G."/>
            <person name="Poulain J."/>
            <person name="Campsteijn C."/>
            <person name="Adamski M."/>
            <person name="Cross I."/>
            <person name="Yadetie F."/>
            <person name="Muffato M."/>
            <person name="Louis A."/>
            <person name="Butcher S."/>
            <person name="Tsagkogeorga G."/>
            <person name="Konrad A."/>
            <person name="Singh S."/>
            <person name="Jensen M.F."/>
            <person name="Cong E.H."/>
            <person name="Eikeseth-Otteraa H."/>
            <person name="Noel B."/>
            <person name="Anthouard V."/>
            <person name="Porcel B.M."/>
            <person name="Kachouri-Lafond R."/>
            <person name="Nishino A."/>
            <person name="Ugolini M."/>
            <person name="Chourrout P."/>
            <person name="Nishida H."/>
            <person name="Aasland R."/>
            <person name="Huzurbazar S."/>
            <person name="Westhof E."/>
            <person name="Delsuc F."/>
            <person name="Lehrach H."/>
            <person name="Reinhardt R."/>
            <person name="Weissenbach J."/>
            <person name="Roy S.W."/>
            <person name="Artiguenave F."/>
            <person name="Postlethwait J.H."/>
            <person name="Manak J.R."/>
            <person name="Thompson E.M."/>
            <person name="Jaillon O."/>
            <person name="Du Pasquier L."/>
            <person name="Boudinot P."/>
            <person name="Liberles D.A."/>
            <person name="Volff J.N."/>
            <person name="Philippe H."/>
            <person name="Lenhard B."/>
            <person name="Roest Crollius H."/>
            <person name="Wincker P."/>
            <person name="Chourrout D."/>
        </authorList>
    </citation>
    <scope>NUCLEOTIDE SEQUENCE [LARGE SCALE GENOMIC DNA]</scope>
</reference>
<feature type="non-terminal residue" evidence="2">
    <location>
        <position position="1"/>
    </location>
</feature>
<keyword evidence="1" id="KW-0812">Transmembrane</keyword>
<accession>E4YPA4</accession>
<dbReference type="EMBL" id="FN654942">
    <property type="protein sequence ID" value="CBY37302.1"/>
    <property type="molecule type" value="Genomic_DNA"/>
</dbReference>
<evidence type="ECO:0000256" key="1">
    <source>
        <dbReference type="SAM" id="Phobius"/>
    </source>
</evidence>
<organism evidence="2">
    <name type="scientific">Oikopleura dioica</name>
    <name type="common">Tunicate</name>
    <dbReference type="NCBI Taxonomy" id="34765"/>
    <lineage>
        <taxon>Eukaryota</taxon>
        <taxon>Metazoa</taxon>
        <taxon>Chordata</taxon>
        <taxon>Tunicata</taxon>
        <taxon>Appendicularia</taxon>
        <taxon>Copelata</taxon>
        <taxon>Oikopleuridae</taxon>
        <taxon>Oikopleura</taxon>
    </lineage>
</organism>
<proteinExistence type="predicted"/>
<dbReference type="AlphaFoldDB" id="E4YPA4"/>
<protein>
    <submittedName>
        <fullName evidence="2">Uncharacterized protein</fullName>
    </submittedName>
</protein>
<keyword evidence="1" id="KW-0472">Membrane</keyword>
<gene>
    <name evidence="2" type="ORF">GSOID_T00030394001</name>
</gene>
<keyword evidence="1" id="KW-1133">Transmembrane helix</keyword>
<dbReference type="InterPro" id="IPR042201">
    <property type="entry name" value="FH2_Formin_sf"/>
</dbReference>
<evidence type="ECO:0000313" key="2">
    <source>
        <dbReference type="EMBL" id="CBY37302.1"/>
    </source>
</evidence>
<name>E4YPA4_OIKDI</name>
<dbReference type="Proteomes" id="UP000011014">
    <property type="component" value="Unassembled WGS sequence"/>
</dbReference>
<feature type="transmembrane region" description="Helical" evidence="1">
    <location>
        <begin position="20"/>
        <end position="38"/>
    </location>
</feature>
<sequence length="114" mass="12946">WNSGEILSRDVSVFPGRKCVYFEIGAYAAFIQVWYCLFQQNIWFLSVHEICVTVASNYSKVIMAVDTFLRSEAFRELVMESCNFIMAGTYGGNAAAFKMSTLLKLQDTRSTQRG</sequence>
<dbReference type="Gene3D" id="1.20.58.2220">
    <property type="entry name" value="Formin, FH2 domain"/>
    <property type="match status" value="1"/>
</dbReference>